<dbReference type="InterPro" id="IPR002110">
    <property type="entry name" value="Ankyrin_rpt"/>
</dbReference>
<evidence type="ECO:0000256" key="3">
    <source>
        <dbReference type="PROSITE-ProRule" id="PRU00023"/>
    </source>
</evidence>
<evidence type="ECO:0000313" key="5">
    <source>
        <dbReference type="Proteomes" id="UP000215335"/>
    </source>
</evidence>
<feature type="repeat" description="ANK" evidence="3">
    <location>
        <begin position="54"/>
        <end position="86"/>
    </location>
</feature>
<dbReference type="Pfam" id="PF12796">
    <property type="entry name" value="Ank_2"/>
    <property type="match status" value="1"/>
</dbReference>
<evidence type="ECO:0000256" key="1">
    <source>
        <dbReference type="ARBA" id="ARBA00022737"/>
    </source>
</evidence>
<reference evidence="4 5" key="1">
    <citation type="journal article" date="2017" name="Curr. Biol.">
        <title>The Evolution of Venom by Co-option of Single-Copy Genes.</title>
        <authorList>
            <person name="Martinson E.O."/>
            <person name="Mrinalini"/>
            <person name="Kelkar Y.D."/>
            <person name="Chang C.H."/>
            <person name="Werren J.H."/>
        </authorList>
    </citation>
    <scope>NUCLEOTIDE SEQUENCE [LARGE SCALE GENOMIC DNA]</scope>
    <source>
        <strain evidence="4 5">Alberta</strain>
        <tissue evidence="4">Whole body</tissue>
    </source>
</reference>
<dbReference type="STRING" id="543379.A0A232FE59"/>
<dbReference type="SMART" id="SM00248">
    <property type="entry name" value="ANK"/>
    <property type="match status" value="2"/>
</dbReference>
<dbReference type="AlphaFoldDB" id="A0A232FE59"/>
<evidence type="ECO:0000256" key="2">
    <source>
        <dbReference type="ARBA" id="ARBA00023043"/>
    </source>
</evidence>
<proteinExistence type="predicted"/>
<keyword evidence="2 3" id="KW-0040">ANK repeat</keyword>
<organism evidence="4 5">
    <name type="scientific">Trichomalopsis sarcophagae</name>
    <dbReference type="NCBI Taxonomy" id="543379"/>
    <lineage>
        <taxon>Eukaryota</taxon>
        <taxon>Metazoa</taxon>
        <taxon>Ecdysozoa</taxon>
        <taxon>Arthropoda</taxon>
        <taxon>Hexapoda</taxon>
        <taxon>Insecta</taxon>
        <taxon>Pterygota</taxon>
        <taxon>Neoptera</taxon>
        <taxon>Endopterygota</taxon>
        <taxon>Hymenoptera</taxon>
        <taxon>Apocrita</taxon>
        <taxon>Proctotrupomorpha</taxon>
        <taxon>Chalcidoidea</taxon>
        <taxon>Pteromalidae</taxon>
        <taxon>Pteromalinae</taxon>
        <taxon>Trichomalopsis</taxon>
    </lineage>
</organism>
<dbReference type="PROSITE" id="PS50088">
    <property type="entry name" value="ANK_REPEAT"/>
    <property type="match status" value="1"/>
</dbReference>
<evidence type="ECO:0000313" key="4">
    <source>
        <dbReference type="EMBL" id="OXU28803.1"/>
    </source>
</evidence>
<keyword evidence="1" id="KW-0677">Repeat</keyword>
<dbReference type="Proteomes" id="UP000215335">
    <property type="component" value="Unassembled WGS sequence"/>
</dbReference>
<dbReference type="SUPFAM" id="SSF48403">
    <property type="entry name" value="Ankyrin repeat"/>
    <property type="match status" value="1"/>
</dbReference>
<dbReference type="PROSITE" id="PS50297">
    <property type="entry name" value="ANK_REP_REGION"/>
    <property type="match status" value="1"/>
</dbReference>
<protein>
    <submittedName>
        <fullName evidence="4">Uncharacterized protein</fullName>
    </submittedName>
</protein>
<keyword evidence="5" id="KW-1185">Reference proteome</keyword>
<dbReference type="PANTHER" id="PTHR24171">
    <property type="entry name" value="ANKYRIN REPEAT DOMAIN-CONTAINING PROTEIN 39-RELATED"/>
    <property type="match status" value="1"/>
</dbReference>
<gene>
    <name evidence="4" type="ORF">TSAR_009281</name>
</gene>
<accession>A0A232FE59</accession>
<comment type="caution">
    <text evidence="4">The sequence shown here is derived from an EMBL/GenBank/DDBJ whole genome shotgun (WGS) entry which is preliminary data.</text>
</comment>
<dbReference type="Gene3D" id="1.25.40.20">
    <property type="entry name" value="Ankyrin repeat-containing domain"/>
    <property type="match status" value="1"/>
</dbReference>
<sequence length="194" mass="22015">MSTLFGRIVSTTRGRRGSDEEYYEIKFHIREKNTKEVLEMLMEHPLQSSFYNVDGSTHLHTAVSAGLLEVCVYLMKQGCDVNFADNKGNTALTIAMQYLPFENDSECICYLLYYGANLAHKNKAGLNALGIFAQRNCFDRRQIYDGFIHVINTCDLSDMRIAALLYEAYWPITAVLKIKRPNVILLMKAMGAHG</sequence>
<dbReference type="EMBL" id="NNAY01000376">
    <property type="protein sequence ID" value="OXU28803.1"/>
    <property type="molecule type" value="Genomic_DNA"/>
</dbReference>
<name>A0A232FE59_9HYME</name>
<dbReference type="InterPro" id="IPR036770">
    <property type="entry name" value="Ankyrin_rpt-contain_sf"/>
</dbReference>